<evidence type="ECO:0000313" key="2">
    <source>
        <dbReference type="EMBL" id="KHJ85174.1"/>
    </source>
</evidence>
<dbReference type="OrthoDB" id="5819366at2759"/>
<proteinExistence type="predicted"/>
<reference evidence="2 3" key="1">
    <citation type="submission" date="2014-03" db="EMBL/GenBank/DDBJ databases">
        <title>Draft genome of the hookworm Oesophagostomum dentatum.</title>
        <authorList>
            <person name="Mitreva M."/>
        </authorList>
    </citation>
    <scope>NUCLEOTIDE SEQUENCE [LARGE SCALE GENOMIC DNA]</scope>
    <source>
        <strain evidence="2 3">OD-Hann</strain>
    </source>
</reference>
<dbReference type="EMBL" id="KN565049">
    <property type="protein sequence ID" value="KHJ85174.1"/>
    <property type="molecule type" value="Genomic_DNA"/>
</dbReference>
<protein>
    <submittedName>
        <fullName evidence="2">Uncharacterized protein</fullName>
    </submittedName>
</protein>
<evidence type="ECO:0000313" key="3">
    <source>
        <dbReference type="Proteomes" id="UP000053660"/>
    </source>
</evidence>
<organism evidence="2 3">
    <name type="scientific">Oesophagostomum dentatum</name>
    <name type="common">Nodular worm</name>
    <dbReference type="NCBI Taxonomy" id="61180"/>
    <lineage>
        <taxon>Eukaryota</taxon>
        <taxon>Metazoa</taxon>
        <taxon>Ecdysozoa</taxon>
        <taxon>Nematoda</taxon>
        <taxon>Chromadorea</taxon>
        <taxon>Rhabditida</taxon>
        <taxon>Rhabditina</taxon>
        <taxon>Rhabditomorpha</taxon>
        <taxon>Strongyloidea</taxon>
        <taxon>Strongylidae</taxon>
        <taxon>Oesophagostomum</taxon>
    </lineage>
</organism>
<gene>
    <name evidence="2" type="ORF">OESDEN_15104</name>
</gene>
<dbReference type="AlphaFoldDB" id="A0A0B1SJU4"/>
<feature type="region of interest" description="Disordered" evidence="1">
    <location>
        <begin position="1"/>
        <end position="61"/>
    </location>
</feature>
<evidence type="ECO:0000256" key="1">
    <source>
        <dbReference type="SAM" id="MobiDB-lite"/>
    </source>
</evidence>
<name>A0A0B1SJU4_OESDE</name>
<dbReference type="Proteomes" id="UP000053660">
    <property type="component" value="Unassembled WGS sequence"/>
</dbReference>
<sequence>MDSKRDQTQSKSKDTKSGSKSKRKVSTYVSESYNRVEKVKLTSPTTNDKTKPILKSTRKKNPILNPQVHEVLTSVEDKILDGKLVRIEKQEEQAMKTAYNERIEEIKQ</sequence>
<keyword evidence="3" id="KW-1185">Reference proteome</keyword>
<accession>A0A0B1SJU4</accession>
<feature type="compositionally biased region" description="Basic and acidic residues" evidence="1">
    <location>
        <begin position="1"/>
        <end position="17"/>
    </location>
</feature>